<dbReference type="InterPro" id="IPR005163">
    <property type="entry name" value="Tri_helical_YiiM-like"/>
</dbReference>
<dbReference type="KEGG" id="bsto:C0V70_12375"/>
<dbReference type="PANTHER" id="PTHR30212">
    <property type="entry name" value="PROTEIN YIIM"/>
    <property type="match status" value="1"/>
</dbReference>
<proteinExistence type="predicted"/>
<dbReference type="GO" id="GO:0030170">
    <property type="term" value="F:pyridoxal phosphate binding"/>
    <property type="evidence" value="ECO:0007669"/>
    <property type="project" value="InterPro"/>
</dbReference>
<dbReference type="InterPro" id="IPR005302">
    <property type="entry name" value="MoCF_Sase_C"/>
</dbReference>
<dbReference type="Proteomes" id="UP000235584">
    <property type="component" value="Chromosome"/>
</dbReference>
<dbReference type="Pfam" id="PF03475">
    <property type="entry name" value="YiiM_3-alpha"/>
    <property type="match status" value="1"/>
</dbReference>
<dbReference type="SUPFAM" id="SSF50800">
    <property type="entry name" value="PK beta-barrel domain-like"/>
    <property type="match status" value="1"/>
</dbReference>
<dbReference type="Pfam" id="PF03473">
    <property type="entry name" value="MOSC"/>
    <property type="match status" value="1"/>
</dbReference>
<dbReference type="PANTHER" id="PTHR30212:SF2">
    <property type="entry name" value="PROTEIN YIIM"/>
    <property type="match status" value="1"/>
</dbReference>
<gene>
    <name evidence="2" type="ORF">C0V70_12375</name>
</gene>
<dbReference type="Gene3D" id="2.40.33.20">
    <property type="entry name" value="PK beta-barrel domain-like"/>
    <property type="match status" value="1"/>
</dbReference>
<evidence type="ECO:0000313" key="2">
    <source>
        <dbReference type="EMBL" id="AUN98884.1"/>
    </source>
</evidence>
<name>A0A2K9NVU0_BACTC</name>
<protein>
    <submittedName>
        <fullName evidence="2">MOSC domain-containing protein</fullName>
    </submittedName>
</protein>
<dbReference type="AlphaFoldDB" id="A0A2K9NVU0"/>
<evidence type="ECO:0000259" key="1">
    <source>
        <dbReference type="PROSITE" id="PS51340"/>
    </source>
</evidence>
<dbReference type="EMBL" id="CP025704">
    <property type="protein sequence ID" value="AUN98884.1"/>
    <property type="molecule type" value="Genomic_DNA"/>
</dbReference>
<dbReference type="GO" id="GO:0030151">
    <property type="term" value="F:molybdenum ion binding"/>
    <property type="evidence" value="ECO:0007669"/>
    <property type="project" value="InterPro"/>
</dbReference>
<organism evidence="2 3">
    <name type="scientific">Bacteriovorax stolpii</name>
    <name type="common">Bdellovibrio stolpii</name>
    <dbReference type="NCBI Taxonomy" id="960"/>
    <lineage>
        <taxon>Bacteria</taxon>
        <taxon>Pseudomonadati</taxon>
        <taxon>Bdellovibrionota</taxon>
        <taxon>Bacteriovoracia</taxon>
        <taxon>Bacteriovoracales</taxon>
        <taxon>Bacteriovoracaceae</taxon>
        <taxon>Bacteriovorax</taxon>
    </lineage>
</organism>
<dbReference type="PROSITE" id="PS51340">
    <property type="entry name" value="MOSC"/>
    <property type="match status" value="1"/>
</dbReference>
<evidence type="ECO:0000313" key="3">
    <source>
        <dbReference type="Proteomes" id="UP000235584"/>
    </source>
</evidence>
<dbReference type="GO" id="GO:0003824">
    <property type="term" value="F:catalytic activity"/>
    <property type="evidence" value="ECO:0007669"/>
    <property type="project" value="InterPro"/>
</dbReference>
<sequence length="222" mass="25968">MPKLIKKHYTLSMKILTIQIGKVKKVEHRGRPVETGFFKEQVKGPLKLLSLKLEGDEQADLKVHGGLDKALYAYPYDSYIEWKKFRPEHTYEPGAFGENLCMETLDEKSIYIGSIYRLGEAEVQVTQPRFPCFKLGIKFNDPSMIKSFMSFGRPGVYFRVLKEGMIKEGDTLELLEQDQIRFSITEFIELYFSDKKDIERVKEILTIPSLNHEWRAQFERMI</sequence>
<dbReference type="InterPro" id="IPR052353">
    <property type="entry name" value="Benzoxazolinone_Detox_Enz"/>
</dbReference>
<feature type="domain" description="MOSC" evidence="1">
    <location>
        <begin position="40"/>
        <end position="175"/>
    </location>
</feature>
<accession>A0A2K9NVU0</accession>
<dbReference type="InterPro" id="IPR011037">
    <property type="entry name" value="Pyrv_Knase-like_insert_dom_sf"/>
</dbReference>
<reference evidence="2 3" key="1">
    <citation type="submission" date="2018-01" db="EMBL/GenBank/DDBJ databases">
        <title>Complete genome sequence of Bacteriovorax stolpii DSM12778.</title>
        <authorList>
            <person name="Tang B."/>
            <person name="Chang J."/>
        </authorList>
    </citation>
    <scope>NUCLEOTIDE SEQUENCE [LARGE SCALE GENOMIC DNA]</scope>
    <source>
        <strain evidence="2 3">DSM 12778</strain>
    </source>
</reference>
<keyword evidence="3" id="KW-1185">Reference proteome</keyword>